<dbReference type="Proteomes" id="UP000035579">
    <property type="component" value="Chromosome"/>
</dbReference>
<gene>
    <name evidence="2" type="ORF">AA314_06877</name>
</gene>
<feature type="compositionally biased region" description="Polar residues" evidence="1">
    <location>
        <begin position="282"/>
        <end position="295"/>
    </location>
</feature>
<feature type="region of interest" description="Disordered" evidence="1">
    <location>
        <begin position="270"/>
        <end position="295"/>
    </location>
</feature>
<evidence type="ECO:0000313" key="3">
    <source>
        <dbReference type="Proteomes" id="UP000035579"/>
    </source>
</evidence>
<dbReference type="AlphaFoldDB" id="A0AAC8TI51"/>
<proteinExistence type="predicted"/>
<protein>
    <submittedName>
        <fullName evidence="2">Uncharacterized protein</fullName>
    </submittedName>
</protein>
<dbReference type="KEGG" id="age:AA314_06877"/>
<evidence type="ECO:0000256" key="1">
    <source>
        <dbReference type="SAM" id="MobiDB-lite"/>
    </source>
</evidence>
<dbReference type="EMBL" id="CP011509">
    <property type="protein sequence ID" value="AKJ05251.1"/>
    <property type="molecule type" value="Genomic_DNA"/>
</dbReference>
<reference evidence="2 3" key="1">
    <citation type="submission" date="2015-05" db="EMBL/GenBank/DDBJ databases">
        <title>Genome assembly of Archangium gephyra DSM 2261.</title>
        <authorList>
            <person name="Sharma G."/>
            <person name="Subramanian S."/>
        </authorList>
    </citation>
    <scope>NUCLEOTIDE SEQUENCE [LARGE SCALE GENOMIC DNA]</scope>
    <source>
        <strain evidence="2 3">DSM 2261</strain>
    </source>
</reference>
<evidence type="ECO:0000313" key="2">
    <source>
        <dbReference type="EMBL" id="AKJ05251.1"/>
    </source>
</evidence>
<organism evidence="2 3">
    <name type="scientific">Archangium gephyra</name>
    <dbReference type="NCBI Taxonomy" id="48"/>
    <lineage>
        <taxon>Bacteria</taxon>
        <taxon>Pseudomonadati</taxon>
        <taxon>Myxococcota</taxon>
        <taxon>Myxococcia</taxon>
        <taxon>Myxococcales</taxon>
        <taxon>Cystobacterineae</taxon>
        <taxon>Archangiaceae</taxon>
        <taxon>Archangium</taxon>
    </lineage>
</organism>
<name>A0AAC8TI51_9BACT</name>
<accession>A0AAC8TI51</accession>
<sequence length="394" mass="41344">MENTMNGLNVGTRKKSALSPWSKFLGGALLAAALGGCGTEPGPGETGSEELLGQSGSSLISVGTPADLMPATADCGGAAVFSVNTSGSGVDWQKMNAQGSWVVTGANGVHLEYLLDNVLQAADSTTTPGTQGAWSFPTSNLSCRSTPYTLQVCATPKIRSEQGETLCATKRTCTTWSFRACPYAVGVIREYGANCPAVPGVEAVWITTDDENTSNANSRAGWLGLNVSSTNTRLHFCKVDGSVFKPLSDVDSPVYHYAVLKLGESCPPGSTEFGKTTDNEDTSNVNSNSGANIWPNSQNKDVTNYRFCLFRNSSSGGQTMPAFPDIGAPYGVFAGGSFSTQFALSKGYITSDDENTTNNNKYYIPAGAPANTLSYAGQMVTDGANTTFRMAKVK</sequence>